<dbReference type="PANTHER" id="PTHR31793">
    <property type="entry name" value="4-HYDROXYBENZOYL-COA THIOESTERASE FAMILY MEMBER"/>
    <property type="match status" value="1"/>
</dbReference>
<name>A0A327JKA4_9HYPH</name>
<keyword evidence="2" id="KW-1185">Reference proteome</keyword>
<dbReference type="SUPFAM" id="SSF54637">
    <property type="entry name" value="Thioesterase/thiol ester dehydrase-isomerase"/>
    <property type="match status" value="1"/>
</dbReference>
<protein>
    <submittedName>
        <fullName evidence="1">Thioesterase</fullName>
    </submittedName>
</protein>
<gene>
    <name evidence="1" type="ORF">CH339_19030</name>
</gene>
<dbReference type="RefSeq" id="WP_111435980.1">
    <property type="nucleotide sequence ID" value="NZ_JACIGG010000030.1"/>
</dbReference>
<organism evidence="1 2">
    <name type="scientific">Rhodobium orientis</name>
    <dbReference type="NCBI Taxonomy" id="34017"/>
    <lineage>
        <taxon>Bacteria</taxon>
        <taxon>Pseudomonadati</taxon>
        <taxon>Pseudomonadota</taxon>
        <taxon>Alphaproteobacteria</taxon>
        <taxon>Hyphomicrobiales</taxon>
        <taxon>Rhodobiaceae</taxon>
        <taxon>Rhodobium</taxon>
    </lineage>
</organism>
<evidence type="ECO:0000313" key="1">
    <source>
        <dbReference type="EMBL" id="RAI25242.1"/>
    </source>
</evidence>
<dbReference type="CDD" id="cd00586">
    <property type="entry name" value="4HBT"/>
    <property type="match status" value="1"/>
</dbReference>
<sequence>MSGTPALSSGADTAPFRSSRKTVLPEWIDYNGHLNMAYYNVLFDTAIDEFFLAAGLGPDYVASENASFFTVEAHICYVRELAEGAPVHVESRILDVDDKRLHSWQELYHAEEGFLSATSEQMFLHVDMESRRTAPWPAPIRERLDALHAAATTLGRPERAGRAIRIAHKAGRESA</sequence>
<accession>A0A327JKA4</accession>
<dbReference type="Proteomes" id="UP000249299">
    <property type="component" value="Unassembled WGS sequence"/>
</dbReference>
<dbReference type="Gene3D" id="3.10.129.10">
    <property type="entry name" value="Hotdog Thioesterase"/>
    <property type="match status" value="1"/>
</dbReference>
<proteinExistence type="predicted"/>
<dbReference type="InterPro" id="IPR050563">
    <property type="entry name" value="4-hydroxybenzoyl-CoA_TE"/>
</dbReference>
<dbReference type="EMBL" id="NPEV01000052">
    <property type="protein sequence ID" value="RAI25242.1"/>
    <property type="molecule type" value="Genomic_DNA"/>
</dbReference>
<dbReference type="AlphaFoldDB" id="A0A327JKA4"/>
<dbReference type="PANTHER" id="PTHR31793:SF2">
    <property type="entry name" value="BLR1345 PROTEIN"/>
    <property type="match status" value="1"/>
</dbReference>
<dbReference type="InterPro" id="IPR029069">
    <property type="entry name" value="HotDog_dom_sf"/>
</dbReference>
<dbReference type="OrthoDB" id="9803287at2"/>
<evidence type="ECO:0000313" key="2">
    <source>
        <dbReference type="Proteomes" id="UP000249299"/>
    </source>
</evidence>
<comment type="caution">
    <text evidence="1">The sequence shown here is derived from an EMBL/GenBank/DDBJ whole genome shotgun (WGS) entry which is preliminary data.</text>
</comment>
<reference evidence="1 2" key="1">
    <citation type="submission" date="2017-07" db="EMBL/GenBank/DDBJ databases">
        <title>Draft Genome Sequences of Select Purple Nonsulfur Bacteria.</title>
        <authorList>
            <person name="Lasarre B."/>
            <person name="Mckinlay J.B."/>
        </authorList>
    </citation>
    <scope>NUCLEOTIDE SEQUENCE [LARGE SCALE GENOMIC DNA]</scope>
    <source>
        <strain evidence="1 2">DSM 11290</strain>
    </source>
</reference>
<dbReference type="Pfam" id="PF13279">
    <property type="entry name" value="4HBT_2"/>
    <property type="match status" value="1"/>
</dbReference>
<dbReference type="GO" id="GO:0047617">
    <property type="term" value="F:fatty acyl-CoA hydrolase activity"/>
    <property type="evidence" value="ECO:0007669"/>
    <property type="project" value="TreeGrafter"/>
</dbReference>